<dbReference type="Proteomes" id="UP000827092">
    <property type="component" value="Unassembled WGS sequence"/>
</dbReference>
<evidence type="ECO:0000256" key="1">
    <source>
        <dbReference type="SAM" id="MobiDB-lite"/>
    </source>
</evidence>
<protein>
    <submittedName>
        <fullName evidence="2">Uncharacterized protein</fullName>
    </submittedName>
</protein>
<evidence type="ECO:0000313" key="3">
    <source>
        <dbReference type="Proteomes" id="UP000827092"/>
    </source>
</evidence>
<sequence>MSHETRQTVAISPKRGSNVSPRNRIGAGGSINKDGCFYRNTIEVHIFKAITQLMTTQTTFLSRGSLSNTGAVREDGDEMIVRGPAILGSSFKNGAKQVNLLVECY</sequence>
<feature type="region of interest" description="Disordered" evidence="1">
    <location>
        <begin position="1"/>
        <end position="26"/>
    </location>
</feature>
<keyword evidence="3" id="KW-1185">Reference proteome</keyword>
<feature type="compositionally biased region" description="Polar residues" evidence="1">
    <location>
        <begin position="7"/>
        <end position="21"/>
    </location>
</feature>
<dbReference type="EMBL" id="JAFNEN010000022">
    <property type="protein sequence ID" value="KAG8200002.1"/>
    <property type="molecule type" value="Genomic_DNA"/>
</dbReference>
<evidence type="ECO:0000313" key="2">
    <source>
        <dbReference type="EMBL" id="KAG8200002.1"/>
    </source>
</evidence>
<organism evidence="2 3">
    <name type="scientific">Oedothorax gibbosus</name>
    <dbReference type="NCBI Taxonomy" id="931172"/>
    <lineage>
        <taxon>Eukaryota</taxon>
        <taxon>Metazoa</taxon>
        <taxon>Ecdysozoa</taxon>
        <taxon>Arthropoda</taxon>
        <taxon>Chelicerata</taxon>
        <taxon>Arachnida</taxon>
        <taxon>Araneae</taxon>
        <taxon>Araneomorphae</taxon>
        <taxon>Entelegynae</taxon>
        <taxon>Araneoidea</taxon>
        <taxon>Linyphiidae</taxon>
        <taxon>Erigoninae</taxon>
        <taxon>Oedothorax</taxon>
    </lineage>
</organism>
<dbReference type="AlphaFoldDB" id="A0AAV6VTH0"/>
<comment type="caution">
    <text evidence="2">The sequence shown here is derived from an EMBL/GenBank/DDBJ whole genome shotgun (WGS) entry which is preliminary data.</text>
</comment>
<accession>A0AAV6VTH0</accession>
<proteinExistence type="predicted"/>
<gene>
    <name evidence="2" type="ORF">JTE90_006240</name>
</gene>
<reference evidence="2 3" key="1">
    <citation type="journal article" date="2022" name="Nat. Ecol. Evol.">
        <title>A masculinizing supergene underlies an exaggerated male reproductive morph in a spider.</title>
        <authorList>
            <person name="Hendrickx F."/>
            <person name="De Corte Z."/>
            <person name="Sonet G."/>
            <person name="Van Belleghem S.M."/>
            <person name="Kostlbacher S."/>
            <person name="Vangestel C."/>
        </authorList>
    </citation>
    <scope>NUCLEOTIDE SEQUENCE [LARGE SCALE GENOMIC DNA]</scope>
    <source>
        <strain evidence="2">W744_W776</strain>
    </source>
</reference>
<name>A0AAV6VTH0_9ARAC</name>